<proteinExistence type="predicted"/>
<feature type="transmembrane region" description="Helical" evidence="1">
    <location>
        <begin position="15"/>
        <end position="36"/>
    </location>
</feature>
<dbReference type="InterPro" id="IPR036388">
    <property type="entry name" value="WH-like_DNA-bd_sf"/>
</dbReference>
<comment type="caution">
    <text evidence="3">The sequence shown here is derived from an EMBL/GenBank/DDBJ whole genome shotgun (WGS) entry which is preliminary data.</text>
</comment>
<feature type="transmembrane region" description="Helical" evidence="1">
    <location>
        <begin position="56"/>
        <end position="73"/>
    </location>
</feature>
<dbReference type="EMBL" id="JBHTJT010000051">
    <property type="protein sequence ID" value="MFD0982327.1"/>
    <property type="molecule type" value="Genomic_DNA"/>
</dbReference>
<keyword evidence="1" id="KW-1133">Transmembrane helix</keyword>
<name>A0ABW3IVW0_9RHOB</name>
<organism evidence="3 4">
    <name type="scientific">Tropicimonas aquimaris</name>
    <dbReference type="NCBI Taxonomy" id="914152"/>
    <lineage>
        <taxon>Bacteria</taxon>
        <taxon>Pseudomonadati</taxon>
        <taxon>Pseudomonadota</taxon>
        <taxon>Alphaproteobacteria</taxon>
        <taxon>Rhodobacterales</taxon>
        <taxon>Roseobacteraceae</taxon>
        <taxon>Tropicimonas</taxon>
    </lineage>
</organism>
<accession>A0ABW3IVW0</accession>
<keyword evidence="1" id="KW-0812">Transmembrane</keyword>
<evidence type="ECO:0000313" key="4">
    <source>
        <dbReference type="Proteomes" id="UP001597108"/>
    </source>
</evidence>
<gene>
    <name evidence="3" type="ORF">ACFQ2S_22055</name>
</gene>
<dbReference type="Proteomes" id="UP001597108">
    <property type="component" value="Unassembled WGS sequence"/>
</dbReference>
<dbReference type="SMART" id="SM00421">
    <property type="entry name" value="HTH_LUXR"/>
    <property type="match status" value="1"/>
</dbReference>
<keyword evidence="1" id="KW-0472">Membrane</keyword>
<dbReference type="Gene3D" id="1.10.10.10">
    <property type="entry name" value="Winged helix-like DNA-binding domain superfamily/Winged helix DNA-binding domain"/>
    <property type="match status" value="1"/>
</dbReference>
<protein>
    <submittedName>
        <fullName evidence="3">Helix-turn-helix transcriptional regulator</fullName>
    </submittedName>
</protein>
<feature type="domain" description="HTH luxR-type" evidence="2">
    <location>
        <begin position="117"/>
        <end position="174"/>
    </location>
</feature>
<dbReference type="InterPro" id="IPR000792">
    <property type="entry name" value="Tscrpt_reg_LuxR_C"/>
</dbReference>
<sequence length="198" mass="21636">METACSEDPAVPRPILSILAATGVATLALLLTLLDLLVEQGAGWLPGLAVDFFDRLILIGAAVVATLMVLRLAHLSDRTDRLELNVERAAREGKAWRAQSRRFLDGLSAAIERQFSDWDLTPAEADVAGLLLKGATLREIAVLRRTSEATTRQQAQSVYRKSGLASRAELSAYFLEDLFSISEMDVRPQSPDGIRFDA</sequence>
<keyword evidence="4" id="KW-1185">Reference proteome</keyword>
<evidence type="ECO:0000259" key="2">
    <source>
        <dbReference type="SMART" id="SM00421"/>
    </source>
</evidence>
<evidence type="ECO:0000313" key="3">
    <source>
        <dbReference type="EMBL" id="MFD0982327.1"/>
    </source>
</evidence>
<evidence type="ECO:0000256" key="1">
    <source>
        <dbReference type="SAM" id="Phobius"/>
    </source>
</evidence>
<reference evidence="4" key="1">
    <citation type="journal article" date="2019" name="Int. J. Syst. Evol. Microbiol.">
        <title>The Global Catalogue of Microorganisms (GCM) 10K type strain sequencing project: providing services to taxonomists for standard genome sequencing and annotation.</title>
        <authorList>
            <consortium name="The Broad Institute Genomics Platform"/>
            <consortium name="The Broad Institute Genome Sequencing Center for Infectious Disease"/>
            <person name="Wu L."/>
            <person name="Ma J."/>
        </authorList>
    </citation>
    <scope>NUCLEOTIDE SEQUENCE [LARGE SCALE GENOMIC DNA]</scope>
    <source>
        <strain evidence="4">CCUG 60524</strain>
    </source>
</reference>
<dbReference type="InterPro" id="IPR016032">
    <property type="entry name" value="Sig_transdc_resp-reg_C-effctor"/>
</dbReference>
<dbReference type="RefSeq" id="WP_386078103.1">
    <property type="nucleotide sequence ID" value="NZ_JBHTJT010000051.1"/>
</dbReference>
<dbReference type="SUPFAM" id="SSF46894">
    <property type="entry name" value="C-terminal effector domain of the bipartite response regulators"/>
    <property type="match status" value="1"/>
</dbReference>